<protein>
    <recommendedName>
        <fullName evidence="1">DUF2357 domain-containing protein</fullName>
    </recommendedName>
</protein>
<organism evidence="2 3">
    <name type="scientific">Acetatifactor muris</name>
    <dbReference type="NCBI Taxonomy" id="879566"/>
    <lineage>
        <taxon>Bacteria</taxon>
        <taxon>Bacillati</taxon>
        <taxon>Bacillota</taxon>
        <taxon>Clostridia</taxon>
        <taxon>Lachnospirales</taxon>
        <taxon>Lachnospiraceae</taxon>
        <taxon>Acetatifactor</taxon>
    </lineage>
</organism>
<dbReference type="InterPro" id="IPR007505">
    <property type="entry name" value="PDDEXK_7"/>
</dbReference>
<gene>
    <name evidence="2" type="ORF">AMURIS_00321</name>
</gene>
<proteinExistence type="predicted"/>
<dbReference type="Pfam" id="PF09823">
    <property type="entry name" value="DUF2357"/>
    <property type="match status" value="1"/>
</dbReference>
<sequence>MLAVKKRITYDTAENRFVKFILHSTIRKLEEFVKRYGRNVKQTEEKVLADADRMMKEVRRVLNTAFLREVSEYSAAQSMSLVFGMAPGYRELYKYWLMLQRSLSVNGDVFKMSPKDTAQLYEYWCFIKLFSLLKKEYRLLSPDIIRVDNSGITVTLVKGTRSTAKFINPATGEVIKLTYNPGESKTRTVNQKPDNVLELEKNGTQVSYKYVFDAKYRIETNPESTFYPDTKPGPKVDDINTMHRYRDSIVYENPRSRFIFEKTMFGAYILFPLEGKYEEEYREHRFYKSIDTVNIGGLPFLPGATKLVQKLLRELISDSGESAFERTSLPRGIEERLAAVDWDKRDVLIGTFRSAEQFQICFEKNFYYVPAKQIHESRFPIHYVALYQTNKMFGEGKGQIRYYGEVLRVEPVRRADIKEVPVVRKNGDEPYYKISVRQWKDITEINESKKPILPKESGFVVDFTNLFLLEHSEWVQELRFKSEAEYRFYTELKRSAKAAEIAEDETAGFVMGHSRFVFSDGEILALKDGKIVERKLLTEFSRRPAQVYRQLQSAVQD</sequence>
<evidence type="ECO:0000313" key="3">
    <source>
        <dbReference type="Proteomes" id="UP000236311"/>
    </source>
</evidence>
<dbReference type="InterPro" id="IPR018633">
    <property type="entry name" value="DUF2357"/>
</dbReference>
<evidence type="ECO:0000313" key="2">
    <source>
        <dbReference type="EMBL" id="SOY27617.1"/>
    </source>
</evidence>
<accession>A0A2K4ZAY7</accession>
<dbReference type="EMBL" id="OFSM01000002">
    <property type="protein sequence ID" value="SOY27617.1"/>
    <property type="molecule type" value="Genomic_DNA"/>
</dbReference>
<evidence type="ECO:0000259" key="1">
    <source>
        <dbReference type="Pfam" id="PF09823"/>
    </source>
</evidence>
<dbReference type="AlphaFoldDB" id="A0A2K4ZAY7"/>
<name>A0A2K4ZAY7_9FIRM</name>
<reference evidence="2 3" key="1">
    <citation type="submission" date="2018-01" db="EMBL/GenBank/DDBJ databases">
        <authorList>
            <person name="Gaut B.S."/>
            <person name="Morton B.R."/>
            <person name="Clegg M.T."/>
            <person name="Duvall M.R."/>
        </authorList>
    </citation>
    <scope>NUCLEOTIDE SEQUENCE [LARGE SCALE GENOMIC DNA]</scope>
    <source>
        <strain evidence="2">GP69</strain>
    </source>
</reference>
<dbReference type="Pfam" id="PF04411">
    <property type="entry name" value="PDDEXK_7"/>
    <property type="match status" value="1"/>
</dbReference>
<feature type="domain" description="DUF2357" evidence="1">
    <location>
        <begin position="2"/>
        <end position="96"/>
    </location>
</feature>
<dbReference type="Proteomes" id="UP000236311">
    <property type="component" value="Unassembled WGS sequence"/>
</dbReference>
<keyword evidence="3" id="KW-1185">Reference proteome</keyword>